<dbReference type="AlphaFoldDB" id="A0A1V8TQR6"/>
<comment type="caution">
    <text evidence="1">The sequence shown here is derived from an EMBL/GenBank/DDBJ whole genome shotgun (WGS) entry which is preliminary data.</text>
</comment>
<organism evidence="1 2">
    <name type="scientific">Cryoendolithus antarcticus</name>
    <dbReference type="NCBI Taxonomy" id="1507870"/>
    <lineage>
        <taxon>Eukaryota</taxon>
        <taxon>Fungi</taxon>
        <taxon>Dikarya</taxon>
        <taxon>Ascomycota</taxon>
        <taxon>Pezizomycotina</taxon>
        <taxon>Dothideomycetes</taxon>
        <taxon>Dothideomycetidae</taxon>
        <taxon>Cladosporiales</taxon>
        <taxon>Cladosporiaceae</taxon>
        <taxon>Cryoendolithus</taxon>
    </lineage>
</organism>
<dbReference type="InParanoid" id="A0A1V8TQR6"/>
<dbReference type="EMBL" id="NAJO01000003">
    <property type="protein sequence ID" value="OQO13726.1"/>
    <property type="molecule type" value="Genomic_DNA"/>
</dbReference>
<name>A0A1V8TQR6_9PEZI</name>
<reference evidence="2" key="1">
    <citation type="submission" date="2017-03" db="EMBL/GenBank/DDBJ databases">
        <title>Genomes of endolithic fungi from Antarctica.</title>
        <authorList>
            <person name="Coleine C."/>
            <person name="Masonjones S."/>
            <person name="Stajich J.E."/>
        </authorList>
    </citation>
    <scope>NUCLEOTIDE SEQUENCE [LARGE SCALE GENOMIC DNA]</scope>
    <source>
        <strain evidence="2">CCFEE 5527</strain>
    </source>
</reference>
<protein>
    <submittedName>
        <fullName evidence="1">Uncharacterized protein</fullName>
    </submittedName>
</protein>
<evidence type="ECO:0000313" key="2">
    <source>
        <dbReference type="Proteomes" id="UP000192596"/>
    </source>
</evidence>
<proteinExistence type="predicted"/>
<dbReference type="Proteomes" id="UP000192596">
    <property type="component" value="Unassembled WGS sequence"/>
</dbReference>
<gene>
    <name evidence="1" type="ORF">B0A48_01956</name>
</gene>
<accession>A0A1V8TQR6</accession>
<keyword evidence="2" id="KW-1185">Reference proteome</keyword>
<sequence length="77" mass="8724">MARTSSGRDVVELEAAELQLDDREALVKLAELVEDMRKKGILRPDSADFVPDNMNGCRLHWARVIAEARKGEWELMA</sequence>
<evidence type="ECO:0000313" key="1">
    <source>
        <dbReference type="EMBL" id="OQO13726.1"/>
    </source>
</evidence>